<evidence type="ECO:0000313" key="3">
    <source>
        <dbReference type="EMBL" id="SFL87889.1"/>
    </source>
</evidence>
<feature type="transmembrane region" description="Helical" evidence="1">
    <location>
        <begin position="253"/>
        <end position="269"/>
    </location>
</feature>
<dbReference type="RefSeq" id="WP_074903904.1">
    <property type="nucleotide sequence ID" value="NZ_FOUB01000006.1"/>
</dbReference>
<evidence type="ECO:0000259" key="2">
    <source>
        <dbReference type="Pfam" id="PF01757"/>
    </source>
</evidence>
<dbReference type="GO" id="GO:0016020">
    <property type="term" value="C:membrane"/>
    <property type="evidence" value="ECO:0007669"/>
    <property type="project" value="TreeGrafter"/>
</dbReference>
<keyword evidence="3" id="KW-0012">Acyltransferase</keyword>
<feature type="transmembrane region" description="Helical" evidence="1">
    <location>
        <begin position="148"/>
        <end position="169"/>
    </location>
</feature>
<keyword evidence="1" id="KW-1133">Transmembrane helix</keyword>
<dbReference type="PANTHER" id="PTHR23028">
    <property type="entry name" value="ACETYLTRANSFERASE"/>
    <property type="match status" value="1"/>
</dbReference>
<dbReference type="InterPro" id="IPR002656">
    <property type="entry name" value="Acyl_transf_3_dom"/>
</dbReference>
<dbReference type="AlphaFoldDB" id="A0A1I4LAI2"/>
<proteinExistence type="predicted"/>
<dbReference type="InterPro" id="IPR050879">
    <property type="entry name" value="Acyltransferase_3"/>
</dbReference>
<protein>
    <submittedName>
        <fullName evidence="3">Peptidoglycan/LPS O-acetylase OafA/YrhL, contains acyltransferase and SGNH-hydrolase domains</fullName>
    </submittedName>
</protein>
<feature type="transmembrane region" description="Helical" evidence="1">
    <location>
        <begin position="230"/>
        <end position="247"/>
    </location>
</feature>
<dbReference type="Pfam" id="PF01757">
    <property type="entry name" value="Acyl_transf_3"/>
    <property type="match status" value="1"/>
</dbReference>
<feature type="transmembrane region" description="Helical" evidence="1">
    <location>
        <begin position="181"/>
        <end position="198"/>
    </location>
</feature>
<dbReference type="GO" id="GO:0016747">
    <property type="term" value="F:acyltransferase activity, transferring groups other than amino-acyl groups"/>
    <property type="evidence" value="ECO:0007669"/>
    <property type="project" value="InterPro"/>
</dbReference>
<gene>
    <name evidence="3" type="ORF">SAMN05421863_100642</name>
</gene>
<organism evidence="3 4">
    <name type="scientific">Nitrosomonas communis</name>
    <dbReference type="NCBI Taxonomy" id="44574"/>
    <lineage>
        <taxon>Bacteria</taxon>
        <taxon>Pseudomonadati</taxon>
        <taxon>Pseudomonadota</taxon>
        <taxon>Betaproteobacteria</taxon>
        <taxon>Nitrosomonadales</taxon>
        <taxon>Nitrosomonadaceae</taxon>
        <taxon>Nitrosomonas</taxon>
    </lineage>
</organism>
<feature type="transmembrane region" description="Helical" evidence="1">
    <location>
        <begin position="204"/>
        <end position="223"/>
    </location>
</feature>
<keyword evidence="3" id="KW-0378">Hydrolase</keyword>
<dbReference type="EMBL" id="FOUB01000006">
    <property type="protein sequence ID" value="SFL87889.1"/>
    <property type="molecule type" value="Genomic_DNA"/>
</dbReference>
<feature type="domain" description="Acyltransferase 3" evidence="2">
    <location>
        <begin position="11"/>
        <end position="335"/>
    </location>
</feature>
<dbReference type="PANTHER" id="PTHR23028:SF53">
    <property type="entry name" value="ACYL_TRANSF_3 DOMAIN-CONTAINING PROTEIN"/>
    <property type="match status" value="1"/>
</dbReference>
<evidence type="ECO:0000313" key="4">
    <source>
        <dbReference type="Proteomes" id="UP000183287"/>
    </source>
</evidence>
<dbReference type="GO" id="GO:0016787">
    <property type="term" value="F:hydrolase activity"/>
    <property type="evidence" value="ECO:0007669"/>
    <property type="project" value="UniProtKB-KW"/>
</dbReference>
<keyword evidence="1" id="KW-0472">Membrane</keyword>
<feature type="transmembrane region" description="Helical" evidence="1">
    <location>
        <begin position="348"/>
        <end position="369"/>
    </location>
</feature>
<feature type="transmembrane region" description="Helical" evidence="1">
    <location>
        <begin position="316"/>
        <end position="336"/>
    </location>
</feature>
<accession>A0A1I4LAI2</accession>
<dbReference type="Proteomes" id="UP000183287">
    <property type="component" value="Unassembled WGS sequence"/>
</dbReference>
<keyword evidence="3" id="KW-0808">Transferase</keyword>
<dbReference type="GO" id="GO:0000271">
    <property type="term" value="P:polysaccharide biosynthetic process"/>
    <property type="evidence" value="ECO:0007669"/>
    <property type="project" value="TreeGrafter"/>
</dbReference>
<keyword evidence="1" id="KW-0812">Transmembrane</keyword>
<keyword evidence="4" id="KW-1185">Reference proteome</keyword>
<evidence type="ECO:0000256" key="1">
    <source>
        <dbReference type="SAM" id="Phobius"/>
    </source>
</evidence>
<feature type="transmembrane region" description="Helical" evidence="1">
    <location>
        <begin position="93"/>
        <end position="115"/>
    </location>
</feature>
<feature type="transmembrane region" description="Helical" evidence="1">
    <location>
        <begin position="289"/>
        <end position="310"/>
    </location>
</feature>
<name>A0A1I4LAI2_9PROT</name>
<reference evidence="4" key="1">
    <citation type="submission" date="2016-10" db="EMBL/GenBank/DDBJ databases">
        <authorList>
            <person name="Varghese N."/>
            <person name="Submissions S."/>
        </authorList>
    </citation>
    <scope>NUCLEOTIDE SEQUENCE [LARGE SCALE GENOMIC DNA]</scope>
    <source>
        <strain evidence="4">Nm44</strain>
    </source>
</reference>
<dbReference type="OrthoDB" id="8956208at2"/>
<sequence>MQAGSSRIPLIDTLKAISCLLIVSHHLAWYGPMSDYAYPLIPSLINWLREYGRIAVQVFFVTAGFLSAKKLAPEGISLINDPFHLIRQRYLRLVIPYLAALTLAIGCAALARAWMVHDSIPNPPNFFQLVEHIFLLQDLLNQEALSAGIWYVAIDFQLYLFVVTVLWFTSRIENRNLDLKLINSILITGFTSVSLFIFNKDNYWDETAFYFFGSYGLGILVYWISSRPNYFFWLMLLTLLVIAALLVDFRSRIAVAGMVMLILGLAKPFEALENWLTPNFLVYLGRISYSIFLIHFPLCLIINAVFFRFLPHQPSINLFGMILALSASIAGGYLLFKWIENRPLTNQIYLWWPLGFMTSGLLVMLVGHLG</sequence>